<feature type="signal peptide" evidence="1">
    <location>
        <begin position="1"/>
        <end position="19"/>
    </location>
</feature>
<evidence type="ECO:0000313" key="2">
    <source>
        <dbReference type="EMBL" id="TDS11946.1"/>
    </source>
</evidence>
<dbReference type="OrthoDB" id="789771at2"/>
<dbReference type="RefSeq" id="WP_133674301.1">
    <property type="nucleotide sequence ID" value="NZ_SNZW01000018.1"/>
</dbReference>
<organism evidence="2 3">
    <name type="scientific">Maribacter caenipelagi</name>
    <dbReference type="NCBI Taxonomy" id="1447781"/>
    <lineage>
        <taxon>Bacteria</taxon>
        <taxon>Pseudomonadati</taxon>
        <taxon>Bacteroidota</taxon>
        <taxon>Flavobacteriia</taxon>
        <taxon>Flavobacteriales</taxon>
        <taxon>Flavobacteriaceae</taxon>
        <taxon>Maribacter</taxon>
    </lineage>
</organism>
<dbReference type="PROSITE" id="PS51257">
    <property type="entry name" value="PROKAR_LIPOPROTEIN"/>
    <property type="match status" value="1"/>
</dbReference>
<reference evidence="2 3" key="1">
    <citation type="submission" date="2019-03" db="EMBL/GenBank/DDBJ databases">
        <title>Genomic Encyclopedia of Type Strains, Phase III (KMG-III): the genomes of soil and plant-associated and newly described type strains.</title>
        <authorList>
            <person name="Whitman W."/>
        </authorList>
    </citation>
    <scope>NUCLEOTIDE SEQUENCE [LARGE SCALE GENOMIC DNA]</scope>
    <source>
        <strain evidence="2 3">CECT 8455</strain>
    </source>
</reference>
<dbReference type="SUPFAM" id="SSF49265">
    <property type="entry name" value="Fibronectin type III"/>
    <property type="match status" value="1"/>
</dbReference>
<protein>
    <recommendedName>
        <fullName evidence="4">Fibronectin type-III domain-containing protein</fullName>
    </recommendedName>
</protein>
<evidence type="ECO:0000313" key="3">
    <source>
        <dbReference type="Proteomes" id="UP000295274"/>
    </source>
</evidence>
<dbReference type="AlphaFoldDB" id="A0A4R7CZP4"/>
<dbReference type="Gene3D" id="2.60.40.10">
    <property type="entry name" value="Immunoglobulins"/>
    <property type="match status" value="2"/>
</dbReference>
<comment type="caution">
    <text evidence="2">The sequence shown here is derived from an EMBL/GenBank/DDBJ whole genome shotgun (WGS) entry which is preliminary data.</text>
</comment>
<evidence type="ECO:0000256" key="1">
    <source>
        <dbReference type="SAM" id="SignalP"/>
    </source>
</evidence>
<evidence type="ECO:0008006" key="4">
    <source>
        <dbReference type="Google" id="ProtNLM"/>
    </source>
</evidence>
<feature type="chain" id="PRO_5021027873" description="Fibronectin type-III domain-containing protein" evidence="1">
    <location>
        <begin position="20"/>
        <end position="241"/>
    </location>
</feature>
<sequence length="241" mass="26294">MKILKYITFTFFSSLLVVSCGGGSDNENPVDPVVPTVIDPDAASLVFPEDNTECNEGVINTNDETKSTVTFQWSASENTDSYEIKIKNLETGSITTATSTTIQKEVSINRGTPYEWYVISIANGTSSTASSETWTFYNQGQGIENYAPFPAVAISPQRGSTISSANATITLEWSTSDVDDDIVSYEVLFDTTETTVTSLGSTTESSIDVSVSAETTYYWKVITTDSFDNTSTSELFEFRVE</sequence>
<keyword evidence="1" id="KW-0732">Signal</keyword>
<accession>A0A4R7CZP4</accession>
<proteinExistence type="predicted"/>
<dbReference type="InterPro" id="IPR013783">
    <property type="entry name" value="Ig-like_fold"/>
</dbReference>
<keyword evidence="3" id="KW-1185">Reference proteome</keyword>
<name>A0A4R7CZP4_9FLAO</name>
<gene>
    <name evidence="2" type="ORF">DFQ03_3331</name>
</gene>
<dbReference type="EMBL" id="SNZW01000018">
    <property type="protein sequence ID" value="TDS11946.1"/>
    <property type="molecule type" value="Genomic_DNA"/>
</dbReference>
<dbReference type="Proteomes" id="UP000295274">
    <property type="component" value="Unassembled WGS sequence"/>
</dbReference>
<dbReference type="InterPro" id="IPR036116">
    <property type="entry name" value="FN3_sf"/>
</dbReference>